<evidence type="ECO:0000313" key="3">
    <source>
        <dbReference type="Proteomes" id="UP000544551"/>
    </source>
</evidence>
<gene>
    <name evidence="2" type="ORF">HF853_07850</name>
</gene>
<feature type="compositionally biased region" description="Acidic residues" evidence="1">
    <location>
        <begin position="65"/>
        <end position="83"/>
    </location>
</feature>
<evidence type="ECO:0008006" key="4">
    <source>
        <dbReference type="Google" id="ProtNLM"/>
    </source>
</evidence>
<protein>
    <recommendedName>
        <fullName evidence="4">Transposase</fullName>
    </recommendedName>
</protein>
<dbReference type="EMBL" id="JABAFZ010000006">
    <property type="protein sequence ID" value="NME89579.1"/>
    <property type="molecule type" value="Genomic_DNA"/>
</dbReference>
<dbReference type="Proteomes" id="UP000544551">
    <property type="component" value="Unassembled WGS sequence"/>
</dbReference>
<reference evidence="2 3" key="1">
    <citation type="submission" date="2020-04" db="EMBL/GenBank/DDBJ databases">
        <authorList>
            <person name="Hitch T.C.A."/>
            <person name="Wylensek D."/>
            <person name="Clavel T."/>
        </authorList>
    </citation>
    <scope>NUCLEOTIDE SEQUENCE [LARGE SCALE GENOMIC DNA]</scope>
    <source>
        <strain evidence="2 3">BL-383-APC-3D</strain>
    </source>
</reference>
<evidence type="ECO:0000256" key="1">
    <source>
        <dbReference type="SAM" id="MobiDB-lite"/>
    </source>
</evidence>
<accession>A0AB36CLJ9</accession>
<proteinExistence type="predicted"/>
<organism evidence="2 3">
    <name type="scientific">Corynebacterium stationis</name>
    <dbReference type="NCBI Taxonomy" id="1705"/>
    <lineage>
        <taxon>Bacteria</taxon>
        <taxon>Bacillati</taxon>
        <taxon>Actinomycetota</taxon>
        <taxon>Actinomycetes</taxon>
        <taxon>Mycobacteriales</taxon>
        <taxon>Corynebacteriaceae</taxon>
        <taxon>Corynebacterium</taxon>
    </lineage>
</organism>
<sequence length="103" mass="11931">MPFEWREPTRTKFLKLREAPILSITVECGDCLVELDNEDGYWRCPSCATSWDAQTSWDGDQGELGTEDYDEDEFEDEYTENDEASSRGGEAVREFIYVSNLNR</sequence>
<evidence type="ECO:0000313" key="2">
    <source>
        <dbReference type="EMBL" id="NME89579.1"/>
    </source>
</evidence>
<dbReference type="AlphaFoldDB" id="A0AB36CLJ9"/>
<name>A0AB36CLJ9_9CORY</name>
<dbReference type="RefSeq" id="WP_168969857.1">
    <property type="nucleotide sequence ID" value="NZ_JABAFZ010000006.1"/>
</dbReference>
<comment type="caution">
    <text evidence="2">The sequence shown here is derived from an EMBL/GenBank/DDBJ whole genome shotgun (WGS) entry which is preliminary data.</text>
</comment>
<feature type="region of interest" description="Disordered" evidence="1">
    <location>
        <begin position="55"/>
        <end position="88"/>
    </location>
</feature>